<feature type="chain" id="PRO_5046798305" description="diguanylate cyclase" evidence="4">
    <location>
        <begin position="22"/>
        <end position="571"/>
    </location>
</feature>
<dbReference type="PROSITE" id="PS50887">
    <property type="entry name" value="GGDEF"/>
    <property type="match status" value="1"/>
</dbReference>
<keyword evidence="3" id="KW-1133">Transmembrane helix</keyword>
<feature type="domain" description="GGDEF" evidence="5">
    <location>
        <begin position="421"/>
        <end position="554"/>
    </location>
</feature>
<evidence type="ECO:0000256" key="3">
    <source>
        <dbReference type="SAM" id="Phobius"/>
    </source>
</evidence>
<dbReference type="PANTHER" id="PTHR45138">
    <property type="entry name" value="REGULATORY COMPONENTS OF SENSORY TRANSDUCTION SYSTEM"/>
    <property type="match status" value="1"/>
</dbReference>
<feature type="transmembrane region" description="Helical" evidence="3">
    <location>
        <begin position="353"/>
        <end position="374"/>
    </location>
</feature>
<proteinExistence type="predicted"/>
<feature type="signal peptide" evidence="4">
    <location>
        <begin position="1"/>
        <end position="21"/>
    </location>
</feature>
<accession>A0ABX7M1N2</accession>
<dbReference type="RefSeq" id="WP_206253462.1">
    <property type="nucleotide sequence ID" value="NZ_CP071060.1"/>
</dbReference>
<evidence type="ECO:0000256" key="1">
    <source>
        <dbReference type="ARBA" id="ARBA00012528"/>
    </source>
</evidence>
<dbReference type="EC" id="2.7.7.65" evidence="1"/>
<dbReference type="Pfam" id="PF07695">
    <property type="entry name" value="7TMR-DISM_7TM"/>
    <property type="match status" value="1"/>
</dbReference>
<dbReference type="EMBL" id="CP071060">
    <property type="protein sequence ID" value="QSI75666.1"/>
    <property type="molecule type" value="Genomic_DNA"/>
</dbReference>
<protein>
    <recommendedName>
        <fullName evidence="1">diguanylate cyclase</fullName>
        <ecNumber evidence="1">2.7.7.65</ecNumber>
    </recommendedName>
</protein>
<organism evidence="6 7">
    <name type="scientific">Niveibacterium microcysteis</name>
    <dbReference type="NCBI Taxonomy" id="2811415"/>
    <lineage>
        <taxon>Bacteria</taxon>
        <taxon>Pseudomonadati</taxon>
        <taxon>Pseudomonadota</taxon>
        <taxon>Betaproteobacteria</taxon>
        <taxon>Rhodocyclales</taxon>
        <taxon>Rhodocyclaceae</taxon>
        <taxon>Niveibacterium</taxon>
    </lineage>
</organism>
<feature type="transmembrane region" description="Helical" evidence="3">
    <location>
        <begin position="291"/>
        <end position="316"/>
    </location>
</feature>
<dbReference type="Proteomes" id="UP000663570">
    <property type="component" value="Chromosome"/>
</dbReference>
<keyword evidence="3" id="KW-0812">Transmembrane</keyword>
<feature type="transmembrane region" description="Helical" evidence="3">
    <location>
        <begin position="323"/>
        <end position="347"/>
    </location>
</feature>
<dbReference type="SUPFAM" id="SSF55073">
    <property type="entry name" value="Nucleotide cyclase"/>
    <property type="match status" value="1"/>
</dbReference>
<dbReference type="CDD" id="cd01949">
    <property type="entry name" value="GGDEF"/>
    <property type="match status" value="1"/>
</dbReference>
<keyword evidence="4" id="KW-0732">Signal</keyword>
<feature type="transmembrane region" description="Helical" evidence="3">
    <location>
        <begin position="171"/>
        <end position="191"/>
    </location>
</feature>
<dbReference type="SMART" id="SM00267">
    <property type="entry name" value="GGDEF"/>
    <property type="match status" value="1"/>
</dbReference>
<gene>
    <name evidence="6" type="ORF">JY500_14330</name>
</gene>
<dbReference type="InterPro" id="IPR000160">
    <property type="entry name" value="GGDEF_dom"/>
</dbReference>
<dbReference type="InterPro" id="IPR029787">
    <property type="entry name" value="Nucleotide_cyclase"/>
</dbReference>
<dbReference type="PANTHER" id="PTHR45138:SF9">
    <property type="entry name" value="DIGUANYLATE CYCLASE DGCM-RELATED"/>
    <property type="match status" value="1"/>
</dbReference>
<reference evidence="6 7" key="1">
    <citation type="submission" date="2021-02" db="EMBL/GenBank/DDBJ databases">
        <title>Niveibacterium changnyeongensis HC41.</title>
        <authorList>
            <person name="Kang M."/>
        </authorList>
    </citation>
    <scope>NUCLEOTIDE SEQUENCE [LARGE SCALE GENOMIC DNA]</scope>
    <source>
        <strain evidence="6 7">HC41</strain>
    </source>
</reference>
<dbReference type="InterPro" id="IPR011623">
    <property type="entry name" value="7TMR_DISM_rcpt_extracell_dom1"/>
</dbReference>
<dbReference type="Pfam" id="PF00990">
    <property type="entry name" value="GGDEF"/>
    <property type="match status" value="1"/>
</dbReference>
<sequence length="571" mass="61054">MSCLFRLLCLVCWLCPMIADAAGLAFRLERLPPDLAASEATIRAGKLDDRFALADTTALRDLDRPTWFRVVPMQDWPTDASPALVVRQTRFQVLTVFPGDGSAATKLGALRADYPAHLTRGLMIFPLVAPRVGVPIYLLAEPGGEPTQMRPVLSIETRDAAEAASLTHVRLAIGTFGALLTLALCGVCVWLMLRESLFLLFSSVVACQGFYVAMVFGEGLSLPGMDALLPIGGRLVNLFAGLGALCASMFARRMVDIGRIAPRLDRSFAALQWAYVLLLIAVPLVPPSGMVVLVALGNLTVMAGTAMVLAAGFLGWRSGSRAAAFFLLAWMMMQGFTFARTASFLLGTETGPLLYYGFPLSMVVAGVMLALGLADRVREMRHALREAQRRAQIDALTGALNRRSILERLDAARIAFRETGEPVSVLFIDLDHFKRINDTHGHLAGDACLREACKRVGSVLRRTDALGRYGGEEFLVVLQGAAAPVAGTIAEQIRAAVAAEPVCAWQQTIAMSCSVGVASSSSDALSAEDLIARADAALYAAKRDGRNRVALAPLSPLVAPPMLAAEGESLA</sequence>
<evidence type="ECO:0000259" key="5">
    <source>
        <dbReference type="PROSITE" id="PS50887"/>
    </source>
</evidence>
<evidence type="ECO:0000256" key="4">
    <source>
        <dbReference type="SAM" id="SignalP"/>
    </source>
</evidence>
<keyword evidence="3" id="KW-0472">Membrane</keyword>
<evidence type="ECO:0000313" key="6">
    <source>
        <dbReference type="EMBL" id="QSI75666.1"/>
    </source>
</evidence>
<name>A0ABX7M1N2_9RHOO</name>
<feature type="transmembrane region" description="Helical" evidence="3">
    <location>
        <begin position="198"/>
        <end position="216"/>
    </location>
</feature>
<dbReference type="InterPro" id="IPR050469">
    <property type="entry name" value="Diguanylate_Cyclase"/>
</dbReference>
<feature type="transmembrane region" description="Helical" evidence="3">
    <location>
        <begin position="236"/>
        <end position="255"/>
    </location>
</feature>
<dbReference type="NCBIfam" id="TIGR00254">
    <property type="entry name" value="GGDEF"/>
    <property type="match status" value="1"/>
</dbReference>
<evidence type="ECO:0000313" key="7">
    <source>
        <dbReference type="Proteomes" id="UP000663570"/>
    </source>
</evidence>
<dbReference type="Gene3D" id="3.30.70.270">
    <property type="match status" value="1"/>
</dbReference>
<comment type="catalytic activity">
    <reaction evidence="2">
        <text>2 GTP = 3',3'-c-di-GMP + 2 diphosphate</text>
        <dbReference type="Rhea" id="RHEA:24898"/>
        <dbReference type="ChEBI" id="CHEBI:33019"/>
        <dbReference type="ChEBI" id="CHEBI:37565"/>
        <dbReference type="ChEBI" id="CHEBI:58805"/>
        <dbReference type="EC" id="2.7.7.65"/>
    </reaction>
</comment>
<evidence type="ECO:0000256" key="2">
    <source>
        <dbReference type="ARBA" id="ARBA00034247"/>
    </source>
</evidence>
<dbReference type="InterPro" id="IPR043128">
    <property type="entry name" value="Rev_trsase/Diguanyl_cyclase"/>
</dbReference>
<feature type="transmembrane region" description="Helical" evidence="3">
    <location>
        <begin position="267"/>
        <end position="285"/>
    </location>
</feature>
<keyword evidence="7" id="KW-1185">Reference proteome</keyword>